<dbReference type="CDD" id="cd00586">
    <property type="entry name" value="4HBT"/>
    <property type="match status" value="1"/>
</dbReference>
<dbReference type="PANTHER" id="PTHR31793:SF39">
    <property type="entry name" value="THIOESTERASE_THIOL ESTER DEHYDRASE-ISOMERASE"/>
    <property type="match status" value="1"/>
</dbReference>
<dbReference type="SUPFAM" id="SSF54637">
    <property type="entry name" value="Thioesterase/thiol ester dehydrase-isomerase"/>
    <property type="match status" value="1"/>
</dbReference>
<dbReference type="EMBL" id="BQKY01000010">
    <property type="protein sequence ID" value="GJN92262.1"/>
    <property type="molecule type" value="Genomic_DNA"/>
</dbReference>
<dbReference type="GO" id="GO:0047617">
    <property type="term" value="F:fatty acyl-CoA hydrolase activity"/>
    <property type="evidence" value="ECO:0007669"/>
    <property type="project" value="TreeGrafter"/>
</dbReference>
<sequence length="191" mass="21238">MELPPGPPLGNAQHHDIYLSGREAALQYAADNGFDVDCCVELPVQWGDMDSMRHVNNARYLRFLETGRMVHMRACTADIRNDEVKKALNGGTEGVGFIFGEVKYRYLRPVVYPDNILVMHKTVSVSRRKMIIQGVIYSYAQQAAAGVCDGIMVAYDYDAQRSAEWPSELVEAMKARGAAFDESAGKETAKL</sequence>
<dbReference type="InterPro" id="IPR029069">
    <property type="entry name" value="HotDog_dom_sf"/>
</dbReference>
<dbReference type="Proteomes" id="UP001342314">
    <property type="component" value="Unassembled WGS sequence"/>
</dbReference>
<proteinExistence type="predicted"/>
<protein>
    <submittedName>
        <fullName evidence="1">Uncharacterized protein</fullName>
    </submittedName>
</protein>
<dbReference type="Pfam" id="PF13279">
    <property type="entry name" value="4HBT_2"/>
    <property type="match status" value="1"/>
</dbReference>
<gene>
    <name evidence="1" type="ORF">Rhopal_005292-T1</name>
</gene>
<accession>A0AAV5GSC8</accession>
<dbReference type="Gene3D" id="3.10.129.10">
    <property type="entry name" value="Hotdog Thioesterase"/>
    <property type="match status" value="1"/>
</dbReference>
<comment type="caution">
    <text evidence="1">The sequence shown here is derived from an EMBL/GenBank/DDBJ whole genome shotgun (WGS) entry which is preliminary data.</text>
</comment>
<dbReference type="InterPro" id="IPR050563">
    <property type="entry name" value="4-hydroxybenzoyl-CoA_TE"/>
</dbReference>
<dbReference type="PANTHER" id="PTHR31793">
    <property type="entry name" value="4-HYDROXYBENZOYL-COA THIOESTERASE FAMILY MEMBER"/>
    <property type="match status" value="1"/>
</dbReference>
<organism evidence="1 2">
    <name type="scientific">Rhodotorula paludigena</name>
    <dbReference type="NCBI Taxonomy" id="86838"/>
    <lineage>
        <taxon>Eukaryota</taxon>
        <taxon>Fungi</taxon>
        <taxon>Dikarya</taxon>
        <taxon>Basidiomycota</taxon>
        <taxon>Pucciniomycotina</taxon>
        <taxon>Microbotryomycetes</taxon>
        <taxon>Sporidiobolales</taxon>
        <taxon>Sporidiobolaceae</taxon>
        <taxon>Rhodotorula</taxon>
    </lineage>
</organism>
<dbReference type="AlphaFoldDB" id="A0AAV5GSC8"/>
<keyword evidence="2" id="KW-1185">Reference proteome</keyword>
<evidence type="ECO:0000313" key="2">
    <source>
        <dbReference type="Proteomes" id="UP001342314"/>
    </source>
</evidence>
<reference evidence="1 2" key="1">
    <citation type="submission" date="2021-12" db="EMBL/GenBank/DDBJ databases">
        <title>High titer production of polyol ester of fatty acids by Rhodotorula paludigena BS15 towards product separation-free biomass refinery.</title>
        <authorList>
            <person name="Mano J."/>
            <person name="Ono H."/>
            <person name="Tanaka T."/>
            <person name="Naito K."/>
            <person name="Sushida H."/>
            <person name="Ike M."/>
            <person name="Tokuyasu K."/>
            <person name="Kitaoka M."/>
        </authorList>
    </citation>
    <scope>NUCLEOTIDE SEQUENCE [LARGE SCALE GENOMIC DNA]</scope>
    <source>
        <strain evidence="1 2">BS15</strain>
    </source>
</reference>
<name>A0AAV5GSC8_9BASI</name>
<evidence type="ECO:0000313" key="1">
    <source>
        <dbReference type="EMBL" id="GJN92262.1"/>
    </source>
</evidence>